<dbReference type="Pfam" id="PF06920">
    <property type="entry name" value="DHR-2_Lobe_A"/>
    <property type="match status" value="1"/>
</dbReference>
<dbReference type="EMBL" id="DS113285">
    <property type="protein sequence ID" value="EAY13483.1"/>
    <property type="molecule type" value="Genomic_DNA"/>
</dbReference>
<dbReference type="InterPro" id="IPR043162">
    <property type="entry name" value="DOCK_C_lobe_C"/>
</dbReference>
<gene>
    <name evidence="4" type="ORF">TVAG_206510</name>
</gene>
<dbReference type="KEGG" id="tva:4771462"/>
<reference evidence="4" key="2">
    <citation type="journal article" date="2007" name="Science">
        <title>Draft genome sequence of the sexually transmitted pathogen Trichomonas vaginalis.</title>
        <authorList>
            <person name="Carlton J.M."/>
            <person name="Hirt R.P."/>
            <person name="Silva J.C."/>
            <person name="Delcher A.L."/>
            <person name="Schatz M."/>
            <person name="Zhao Q."/>
            <person name="Wortman J.R."/>
            <person name="Bidwell S.L."/>
            <person name="Alsmark U.C.M."/>
            <person name="Besteiro S."/>
            <person name="Sicheritz-Ponten T."/>
            <person name="Noel C.J."/>
            <person name="Dacks J.B."/>
            <person name="Foster P.G."/>
            <person name="Simillion C."/>
            <person name="Van de Peer Y."/>
            <person name="Miranda-Saavedra D."/>
            <person name="Barton G.J."/>
            <person name="Westrop G.D."/>
            <person name="Mueller S."/>
            <person name="Dessi D."/>
            <person name="Fiori P.L."/>
            <person name="Ren Q."/>
            <person name="Paulsen I."/>
            <person name="Zhang H."/>
            <person name="Bastida-Corcuera F.D."/>
            <person name="Simoes-Barbosa A."/>
            <person name="Brown M.T."/>
            <person name="Hayes R.D."/>
            <person name="Mukherjee M."/>
            <person name="Okumura C.Y."/>
            <person name="Schneider R."/>
            <person name="Smith A.J."/>
            <person name="Vanacova S."/>
            <person name="Villalvazo M."/>
            <person name="Haas B.J."/>
            <person name="Pertea M."/>
            <person name="Feldblyum T.V."/>
            <person name="Utterback T.R."/>
            <person name="Shu C.L."/>
            <person name="Osoegawa K."/>
            <person name="de Jong P.J."/>
            <person name="Hrdy I."/>
            <person name="Horvathova L."/>
            <person name="Zubacova Z."/>
            <person name="Dolezal P."/>
            <person name="Malik S.B."/>
            <person name="Logsdon J.M. Jr."/>
            <person name="Henze K."/>
            <person name="Gupta A."/>
            <person name="Wang C.C."/>
            <person name="Dunne R.L."/>
            <person name="Upcroft J.A."/>
            <person name="Upcroft P."/>
            <person name="White O."/>
            <person name="Salzberg S.L."/>
            <person name="Tang P."/>
            <person name="Chiu C.-H."/>
            <person name="Lee Y.-S."/>
            <person name="Embley T.M."/>
            <person name="Coombs G.H."/>
            <person name="Mottram J.C."/>
            <person name="Tachezy J."/>
            <person name="Fraser-Liggett C.M."/>
            <person name="Johnson P.J."/>
        </authorList>
    </citation>
    <scope>NUCLEOTIDE SEQUENCE [LARGE SCALE GENOMIC DNA]</scope>
    <source>
        <strain evidence="4">G3</strain>
    </source>
</reference>
<dbReference type="InterPro" id="IPR043161">
    <property type="entry name" value="DOCK_C_lobe_A"/>
</dbReference>
<dbReference type="InterPro" id="IPR046770">
    <property type="entry name" value="DOCKER_Lobe_B"/>
</dbReference>
<dbReference type="GO" id="GO:0005085">
    <property type="term" value="F:guanyl-nucleotide exchange factor activity"/>
    <property type="evidence" value="ECO:0000318"/>
    <property type="project" value="GO_Central"/>
</dbReference>
<dbReference type="PANTHER" id="PTHR23317">
    <property type="entry name" value="DEDICATOR OF CYTOKINESIS DOCK"/>
    <property type="match status" value="1"/>
</dbReference>
<evidence type="ECO:0000259" key="3">
    <source>
        <dbReference type="PROSITE" id="PS51651"/>
    </source>
</evidence>
<protein>
    <submittedName>
        <fullName evidence="4">Dedicator of cytokinesis family protein</fullName>
    </submittedName>
</protein>
<dbReference type="CDD" id="cd11684">
    <property type="entry name" value="DHR2_DOCK"/>
    <property type="match status" value="1"/>
</dbReference>
<dbReference type="InterPro" id="IPR026791">
    <property type="entry name" value="DOCK"/>
</dbReference>
<dbReference type="InParanoid" id="A2E1N6"/>
<name>A2E1N6_TRIV3</name>
<dbReference type="SMR" id="A2E1N6"/>
<evidence type="ECO:0000313" key="4">
    <source>
        <dbReference type="EMBL" id="EAY13483.1"/>
    </source>
</evidence>
<dbReference type="VEuPathDB" id="TrichDB:TVAG_206510"/>
<dbReference type="PROSITE" id="PS51651">
    <property type="entry name" value="DOCKER"/>
    <property type="match status" value="1"/>
</dbReference>
<evidence type="ECO:0000256" key="1">
    <source>
        <dbReference type="ARBA" id="ARBA00022658"/>
    </source>
</evidence>
<reference evidence="4" key="1">
    <citation type="submission" date="2006-10" db="EMBL/GenBank/DDBJ databases">
        <authorList>
            <person name="Amadeo P."/>
            <person name="Zhao Q."/>
            <person name="Wortman J."/>
            <person name="Fraser-Liggett C."/>
            <person name="Carlton J."/>
        </authorList>
    </citation>
    <scope>NUCLEOTIDE SEQUENCE</scope>
    <source>
        <strain evidence="4">G3</strain>
    </source>
</reference>
<feature type="domain" description="DOCKER" evidence="3">
    <location>
        <begin position="873"/>
        <end position="1295"/>
    </location>
</feature>
<accession>A2E1N6</accession>
<evidence type="ECO:0000313" key="5">
    <source>
        <dbReference type="Proteomes" id="UP000001542"/>
    </source>
</evidence>
<dbReference type="STRING" id="5722.A2E1N6"/>
<evidence type="ECO:0000256" key="2">
    <source>
        <dbReference type="PROSITE-ProRule" id="PRU00984"/>
    </source>
</evidence>
<dbReference type="GO" id="GO:0035023">
    <property type="term" value="P:regulation of Rho protein signal transduction"/>
    <property type="evidence" value="ECO:0000318"/>
    <property type="project" value="GO_Central"/>
</dbReference>
<dbReference type="Proteomes" id="UP000001542">
    <property type="component" value="Unassembled WGS sequence"/>
</dbReference>
<keyword evidence="5" id="KW-1185">Reference proteome</keyword>
<dbReference type="RefSeq" id="XP_001325706.1">
    <property type="nucleotide sequence ID" value="XM_001325671.1"/>
</dbReference>
<sequence length="1295" mass="151634">MKRRQAWKPEKEKPECLVSALNESWCLPAMTQPKISKNPIYKDYFTHFPVNLEIFKGNELIDLYFKDVISATQNNDYEISIKKSRKPKFNTVKDIINGEKPVNSNIYNKQVAYFFVKYTNNPPISPRTLNSRYYSPFTLEKAVYLATQFEDIKYTFVPGSPIVVRTYLFDGEEIITEMVDWIPQACASEFQSKKHFWNVQKIAYEMPRSNPDLALVVTLSHPLHNNHGDAFINYYQKANESTLKSAKKQIIELWSMQNTVLETFAWTIARVTDILSAEGLFTFPNPVPIGSQPDKETIMKNLHEFEKRNQLNLKITINAKLMHKSKEIAGYKIAKSLSYKETTPSYQFRHHIVFTLNELRITKSFENVIAKISLFNKRLNKKLPAFTAPYSSERTTSAITRLHTQKFRSSSLVFFNERFTFELPAKISIDITIQIELFNIRVSHPNQFNQIDKIIIPYDDPRVYIDSIYEIGANLKRSLFPRLRVAELTLKSNFSEGIFLLDDIINDHNTKICYSYAMQFGLPQDFKQTMVNLVNFMPESSYTIWFVLELALKDTIKPDSRIEVLNLIDKLTEMKKIDHIARFTNCLLGLGFVSAASEIVYRVYQKLIEMKSDANLFYINLLTPRHICESFLCTDYSIMTFSLVCQSKDLRVFERLLICFSEIPDKLTKEILKRMMPPLSFLFPIKNCPFVMFFLENITDEMFKEWWPKVNHKDVLSSMFYDEQRYQLSGLTFYDKCLSPGNISLISQLIFDLIPNLVVNNFQLVFQIISKMTEMKEFYKKCQPNLAVFFSRVFMFCAAYNDGYKLFSSLYDGDKKFHNSVSRSRSILTYSIYLADQKYLKNVSYLNKDETKALYQRVLNYKHLKNDLYEQSKVIKHSPDAFVDLMLKLSENYHKEDMFSEEIQTKIYVVAYIVEHMIYLHKIQDIFNTNHPFANVCPSSANIVPSGKVCSGIFTDFFTKEFLQKLVKQTIDVCLESKYYEYGTSFIDDVVPLCQFLFNSFFNKEKEMMIEKLQNVEKRYFGNYFRVSFIGKKFCHENGLVFVVHFPKLSRLLDVCKYYTNYCKEKFGEKTKIEVVQSIGQITDEMKNDKEKVYFCVTFIEPYHKDRENSSGFESFHFVNNFFFERPFTISGNAQGTVENQWLERTVLSTSDKMPSVSMRSLVVREKSIKMSPIRVAYRQLHQRVINLENTINSGAYETLQTLLSGNIMISVNEGVVRIAEVFLNSPTTEDYEDPVILKYRVKLKNVFEDFLEKNREGLEKHKNYAAEHQNFMPLHNELSTKFEQLEKTLSQYLS</sequence>
<dbReference type="GO" id="GO:0007264">
    <property type="term" value="P:small GTPase-mediated signal transduction"/>
    <property type="evidence" value="ECO:0007669"/>
    <property type="project" value="InterPro"/>
</dbReference>
<dbReference type="VEuPathDB" id="TrichDB:TVAGG3_0514980"/>
<dbReference type="Pfam" id="PF20421">
    <property type="entry name" value="DHR-2_Lobe_C"/>
    <property type="match status" value="1"/>
</dbReference>
<keyword evidence="1" id="KW-0344">Guanine-nucleotide releasing factor</keyword>
<dbReference type="InterPro" id="IPR027357">
    <property type="entry name" value="DOCKER_dom"/>
</dbReference>
<dbReference type="eggNOG" id="KOG1997">
    <property type="taxonomic scope" value="Eukaryota"/>
</dbReference>
<dbReference type="Gene3D" id="1.20.58.740">
    <property type="match status" value="1"/>
</dbReference>
<dbReference type="PANTHER" id="PTHR23317:SF76">
    <property type="entry name" value="LD20667P"/>
    <property type="match status" value="1"/>
</dbReference>
<organism evidence="4 5">
    <name type="scientific">Trichomonas vaginalis (strain ATCC PRA-98 / G3)</name>
    <dbReference type="NCBI Taxonomy" id="412133"/>
    <lineage>
        <taxon>Eukaryota</taxon>
        <taxon>Metamonada</taxon>
        <taxon>Parabasalia</taxon>
        <taxon>Trichomonadida</taxon>
        <taxon>Trichomonadidae</taxon>
        <taxon>Trichomonas</taxon>
    </lineage>
</organism>
<dbReference type="InterPro" id="IPR046769">
    <property type="entry name" value="DOCKER_Lobe_A"/>
</dbReference>
<dbReference type="Pfam" id="PF20422">
    <property type="entry name" value="DHR-2_Lobe_B"/>
    <property type="match status" value="1"/>
</dbReference>
<dbReference type="Gene3D" id="1.25.40.410">
    <property type="match status" value="1"/>
</dbReference>
<comment type="similarity">
    <text evidence="2">Belongs to the DOCK family.</text>
</comment>
<proteinExistence type="inferred from homology"/>
<dbReference type="InterPro" id="IPR046773">
    <property type="entry name" value="DOCKER_Lobe_C"/>
</dbReference>
<dbReference type="OrthoDB" id="47328at2759"/>